<accession>A0A133V662</accession>
<name>A0A133V662_9EURY</name>
<evidence type="ECO:0000313" key="2">
    <source>
        <dbReference type="Proteomes" id="UP000070035"/>
    </source>
</evidence>
<protein>
    <submittedName>
        <fullName evidence="1">Uncharacterized protein</fullName>
    </submittedName>
</protein>
<evidence type="ECO:0000313" key="1">
    <source>
        <dbReference type="EMBL" id="KXB01923.1"/>
    </source>
</evidence>
<gene>
    <name evidence="1" type="ORF">AKJ44_01895</name>
</gene>
<dbReference type="EMBL" id="LHXY01000021">
    <property type="protein sequence ID" value="KXB01923.1"/>
    <property type="molecule type" value="Genomic_DNA"/>
</dbReference>
<dbReference type="Proteomes" id="UP000070035">
    <property type="component" value="Unassembled WGS sequence"/>
</dbReference>
<proteinExistence type="predicted"/>
<sequence>MRPRLHYLTKEEVQPEELGVLNYILEEEYNSKNSNGCQMRLQKKRKILEAINPPDSLLGHVEVNGENSETVLRTLKKLSKAIPRLTWILYGENKIFNGEIQIKAGKILSERKEVESRKIYL</sequence>
<dbReference type="AlphaFoldDB" id="A0A133V662"/>
<keyword evidence="2" id="KW-1185">Reference proteome</keyword>
<comment type="caution">
    <text evidence="1">The sequence shown here is derived from an EMBL/GenBank/DDBJ whole genome shotgun (WGS) entry which is preliminary data.</text>
</comment>
<reference evidence="1 2" key="1">
    <citation type="journal article" date="2016" name="Sci. Rep.">
        <title>Metabolic traits of an uncultured archaeal lineage -MSBL1- from brine pools of the Red Sea.</title>
        <authorList>
            <person name="Mwirichia R."/>
            <person name="Alam I."/>
            <person name="Rashid M."/>
            <person name="Vinu M."/>
            <person name="Ba-Alawi W."/>
            <person name="Anthony Kamau A."/>
            <person name="Kamanda Ngugi D."/>
            <person name="Goker M."/>
            <person name="Klenk H.P."/>
            <person name="Bajic V."/>
            <person name="Stingl U."/>
        </authorList>
    </citation>
    <scope>NUCLEOTIDE SEQUENCE [LARGE SCALE GENOMIC DNA]</scope>
    <source>
        <strain evidence="1">SCGC-AAA261F17</strain>
    </source>
</reference>
<organism evidence="1 2">
    <name type="scientific">candidate division MSBL1 archaeon SCGC-AAA261F17</name>
    <dbReference type="NCBI Taxonomy" id="1698274"/>
    <lineage>
        <taxon>Archaea</taxon>
        <taxon>Methanobacteriati</taxon>
        <taxon>Methanobacteriota</taxon>
        <taxon>candidate division MSBL1</taxon>
    </lineage>
</organism>